<protein>
    <submittedName>
        <fullName evidence="1">Uncharacterized protein</fullName>
    </submittedName>
</protein>
<dbReference type="EMBL" id="KZ820714">
    <property type="protein sequence ID" value="PWN46775.1"/>
    <property type="molecule type" value="Genomic_DNA"/>
</dbReference>
<sequence length="95" mass="10440">VMSFVAIVTRTFNQSCEVYVLAEAEAPNGTRRVTNDALFTLATSSSPDSSPPPPPLTKVDMRPGSALETFSLVADRRRQARLQLKDMLIRIYASP</sequence>
<feature type="non-terminal residue" evidence="1">
    <location>
        <position position="1"/>
    </location>
</feature>
<accession>A0ACD0NLX2</accession>
<dbReference type="Proteomes" id="UP000245626">
    <property type="component" value="Unassembled WGS sequence"/>
</dbReference>
<reference evidence="1 2" key="1">
    <citation type="journal article" date="2018" name="Mol. Biol. Evol.">
        <title>Broad Genomic Sampling Reveals a Smut Pathogenic Ancestry of the Fungal Clade Ustilaginomycotina.</title>
        <authorList>
            <person name="Kijpornyongpan T."/>
            <person name="Mondo S.J."/>
            <person name="Barry K."/>
            <person name="Sandor L."/>
            <person name="Lee J."/>
            <person name="Lipzen A."/>
            <person name="Pangilinan J."/>
            <person name="LaButti K."/>
            <person name="Hainaut M."/>
            <person name="Henrissat B."/>
            <person name="Grigoriev I.V."/>
            <person name="Spatafora J.W."/>
            <person name="Aime M.C."/>
        </authorList>
    </citation>
    <scope>NUCLEOTIDE SEQUENCE [LARGE SCALE GENOMIC DNA]</scope>
    <source>
        <strain evidence="1 2">SA 807</strain>
    </source>
</reference>
<name>A0ACD0NLX2_9BASI</name>
<gene>
    <name evidence="1" type="ORF">IE53DRAFT_372030</name>
</gene>
<evidence type="ECO:0000313" key="1">
    <source>
        <dbReference type="EMBL" id="PWN46775.1"/>
    </source>
</evidence>
<proteinExistence type="predicted"/>
<keyword evidence="2" id="KW-1185">Reference proteome</keyword>
<organism evidence="1 2">
    <name type="scientific">Violaceomyces palustris</name>
    <dbReference type="NCBI Taxonomy" id="1673888"/>
    <lineage>
        <taxon>Eukaryota</taxon>
        <taxon>Fungi</taxon>
        <taxon>Dikarya</taxon>
        <taxon>Basidiomycota</taxon>
        <taxon>Ustilaginomycotina</taxon>
        <taxon>Ustilaginomycetes</taxon>
        <taxon>Violaceomycetales</taxon>
        <taxon>Violaceomycetaceae</taxon>
        <taxon>Violaceomyces</taxon>
    </lineage>
</organism>
<evidence type="ECO:0000313" key="2">
    <source>
        <dbReference type="Proteomes" id="UP000245626"/>
    </source>
</evidence>